<reference evidence="1 2" key="1">
    <citation type="submission" date="2017-11" db="EMBL/GenBank/DDBJ databases">
        <title>Draft genome of actinobacteria isolated from guarana (Paullinia cupana (Mart.) Ducke.</title>
        <authorList>
            <person name="Siqueira K.A."/>
            <person name="Liotti R.G."/>
            <person name="Mendes T.A.O."/>
            <person name="Soares M.A."/>
        </authorList>
    </citation>
    <scope>NUCLEOTIDE SEQUENCE [LARGE SCALE GENOMIC DNA]</scope>
    <source>
        <strain evidence="1 2">193</strain>
    </source>
</reference>
<keyword evidence="2" id="KW-1185">Reference proteome</keyword>
<dbReference type="AlphaFoldDB" id="A0A3M0I5M3"/>
<gene>
    <name evidence="1" type="ORF">CTZ28_23080</name>
</gene>
<organism evidence="1 2">
    <name type="scientific">Streptomyces shenzhenensis</name>
    <dbReference type="NCBI Taxonomy" id="943815"/>
    <lineage>
        <taxon>Bacteria</taxon>
        <taxon>Bacillati</taxon>
        <taxon>Actinomycetota</taxon>
        <taxon>Actinomycetes</taxon>
        <taxon>Kitasatosporales</taxon>
        <taxon>Streptomycetaceae</taxon>
        <taxon>Streptomyces</taxon>
    </lineage>
</organism>
<proteinExistence type="predicted"/>
<evidence type="ECO:0000313" key="2">
    <source>
        <dbReference type="Proteomes" id="UP000270471"/>
    </source>
</evidence>
<name>A0A3M0I5M3_9ACTN</name>
<comment type="caution">
    <text evidence="1">The sequence shown here is derived from an EMBL/GenBank/DDBJ whole genome shotgun (WGS) entry which is preliminary data.</text>
</comment>
<evidence type="ECO:0000313" key="1">
    <source>
        <dbReference type="EMBL" id="RMB83608.1"/>
    </source>
</evidence>
<accession>A0A3M0I5M3</accession>
<sequence>MERFSLPAGYGDLFVVDPDQARMDWIAARGVAVYPGWPTREVPRFVGADDVGDQAAALWRGGAQPFRWYGTAKTLLSDQSAQAE</sequence>
<protein>
    <submittedName>
        <fullName evidence="1">Uncharacterized protein</fullName>
    </submittedName>
</protein>
<dbReference type="EMBL" id="PENI01000015">
    <property type="protein sequence ID" value="RMB83608.1"/>
    <property type="molecule type" value="Genomic_DNA"/>
</dbReference>
<dbReference type="Proteomes" id="UP000270471">
    <property type="component" value="Unassembled WGS sequence"/>
</dbReference>